<feature type="compositionally biased region" description="Polar residues" evidence="3">
    <location>
        <begin position="326"/>
        <end position="337"/>
    </location>
</feature>
<evidence type="ECO:0000256" key="3">
    <source>
        <dbReference type="SAM" id="MobiDB-lite"/>
    </source>
</evidence>
<feature type="compositionally biased region" description="Polar residues" evidence="3">
    <location>
        <begin position="119"/>
        <end position="155"/>
    </location>
</feature>
<dbReference type="InterPro" id="IPR009057">
    <property type="entry name" value="Homeodomain-like_sf"/>
</dbReference>
<dbReference type="Gene3D" id="3.30.710.10">
    <property type="entry name" value="Potassium Channel Kv1.1, Chain A"/>
    <property type="match status" value="1"/>
</dbReference>
<accession>A0A6G0YXV6</accession>
<evidence type="ECO:0000256" key="2">
    <source>
        <dbReference type="ARBA" id="ARBA00023242"/>
    </source>
</evidence>
<comment type="subcellular location">
    <subcellularLocation>
        <location evidence="1">Nucleus</location>
    </subcellularLocation>
</comment>
<proteinExistence type="predicted"/>
<feature type="region of interest" description="Disordered" evidence="3">
    <location>
        <begin position="323"/>
        <end position="342"/>
    </location>
</feature>
<dbReference type="GO" id="GO:0006357">
    <property type="term" value="P:regulation of transcription by RNA polymerase II"/>
    <property type="evidence" value="ECO:0007669"/>
    <property type="project" value="TreeGrafter"/>
</dbReference>
<dbReference type="OrthoDB" id="10261408at2759"/>
<feature type="compositionally biased region" description="Basic and acidic residues" evidence="3">
    <location>
        <begin position="104"/>
        <end position="113"/>
    </location>
</feature>
<feature type="domain" description="BTB" evidence="4">
    <location>
        <begin position="13"/>
        <end position="50"/>
    </location>
</feature>
<feature type="region of interest" description="Disordered" evidence="3">
    <location>
        <begin position="249"/>
        <end position="268"/>
    </location>
</feature>
<feature type="region of interest" description="Disordered" evidence="3">
    <location>
        <begin position="87"/>
        <end position="156"/>
    </location>
</feature>
<evidence type="ECO:0000313" key="5">
    <source>
        <dbReference type="EMBL" id="KAF0762965.1"/>
    </source>
</evidence>
<keyword evidence="2" id="KW-0539">Nucleus</keyword>
<keyword evidence="6" id="KW-1185">Reference proteome</keyword>
<sequence>MPGSNLKKNTDMLFNETPCQHPIIIIKDMSYNHLKTLIEFMYYGEVNISQDQLPIILKAAESLQIKGLTEKTMFPFATTRHAETEYSLLSPSAKRKKMHLMKTSSDKSEHNSSIEDISVTEQDNMSTRSQPTSQGQDTSKPISVSKQSSTDNHTTIVHHKPEGWSFLEQLSDCPPHSVYAIPKAKAVSKPENKVRKKREPGIRESDRFKEALEAVRVGRMGFCRAAQEYGINNRTLWLEYKKKGYPVHRKGQSSSTIPVPSPASINGQSSEQVYQAPLYEPSTSQTSAVDHPAYVSQMYSQPLTGLLINKRIRTLVRQPHIKINDSDTSTDTSIIKNETSDESEPVIRVLERQCSEPNPSSTNTLAIPKPTIVKQLSQPSEPCSTARGFYNDELPTSVSQVNTNDSYNGSTRSDHCPLLRSGPALGCSFCWNTIDTRGRFLRRKTKYHCPECNINLCLVPCFQEFHEKQIQTKSTDVPTIEHLRNQKVTEDTAV</sequence>
<dbReference type="Gene3D" id="3.30.60.190">
    <property type="match status" value="1"/>
</dbReference>
<dbReference type="Proteomes" id="UP000478052">
    <property type="component" value="Unassembled WGS sequence"/>
</dbReference>
<evidence type="ECO:0000256" key="1">
    <source>
        <dbReference type="ARBA" id="ARBA00004123"/>
    </source>
</evidence>
<dbReference type="PANTHER" id="PTHR23110">
    <property type="entry name" value="BTB DOMAIN TRANSCRIPTION FACTOR"/>
    <property type="match status" value="1"/>
</dbReference>
<dbReference type="GO" id="GO:0003677">
    <property type="term" value="F:DNA binding"/>
    <property type="evidence" value="ECO:0007669"/>
    <property type="project" value="InterPro"/>
</dbReference>
<feature type="compositionally biased region" description="Polar residues" evidence="3">
    <location>
        <begin position="252"/>
        <end position="268"/>
    </location>
</feature>
<protein>
    <submittedName>
        <fullName evidence="5">Protein abrupt-like isoform X2</fullName>
    </submittedName>
</protein>
<dbReference type="InterPro" id="IPR007889">
    <property type="entry name" value="HTH_Psq"/>
</dbReference>
<dbReference type="GO" id="GO:0005634">
    <property type="term" value="C:nucleus"/>
    <property type="evidence" value="ECO:0007669"/>
    <property type="project" value="UniProtKB-SubCell"/>
</dbReference>
<organism evidence="5 6">
    <name type="scientific">Aphis craccivora</name>
    <name type="common">Cowpea aphid</name>
    <dbReference type="NCBI Taxonomy" id="307492"/>
    <lineage>
        <taxon>Eukaryota</taxon>
        <taxon>Metazoa</taxon>
        <taxon>Ecdysozoa</taxon>
        <taxon>Arthropoda</taxon>
        <taxon>Hexapoda</taxon>
        <taxon>Insecta</taxon>
        <taxon>Pterygota</taxon>
        <taxon>Neoptera</taxon>
        <taxon>Paraneoptera</taxon>
        <taxon>Hemiptera</taxon>
        <taxon>Sternorrhyncha</taxon>
        <taxon>Aphidomorpha</taxon>
        <taxon>Aphidoidea</taxon>
        <taxon>Aphididae</taxon>
        <taxon>Aphidini</taxon>
        <taxon>Aphis</taxon>
        <taxon>Aphis</taxon>
    </lineage>
</organism>
<dbReference type="EMBL" id="VUJU01001996">
    <property type="protein sequence ID" value="KAF0762965.1"/>
    <property type="molecule type" value="Genomic_DNA"/>
</dbReference>
<name>A0A6G0YXV6_APHCR</name>
<dbReference type="InterPro" id="IPR051095">
    <property type="entry name" value="Dros_DevTransReg"/>
</dbReference>
<dbReference type="InterPro" id="IPR000210">
    <property type="entry name" value="BTB/POZ_dom"/>
</dbReference>
<dbReference type="Gene3D" id="1.10.10.60">
    <property type="entry name" value="Homeodomain-like"/>
    <property type="match status" value="1"/>
</dbReference>
<dbReference type="AlphaFoldDB" id="A0A6G0YXV6"/>
<reference evidence="5 6" key="1">
    <citation type="submission" date="2019-08" db="EMBL/GenBank/DDBJ databases">
        <title>Whole genome of Aphis craccivora.</title>
        <authorList>
            <person name="Voronova N.V."/>
            <person name="Shulinski R.S."/>
            <person name="Bandarenka Y.V."/>
            <person name="Zhorov D.G."/>
            <person name="Warner D."/>
        </authorList>
    </citation>
    <scope>NUCLEOTIDE SEQUENCE [LARGE SCALE GENOMIC DNA]</scope>
    <source>
        <strain evidence="5">180601</strain>
        <tissue evidence="5">Whole Body</tissue>
    </source>
</reference>
<dbReference type="InterPro" id="IPR011333">
    <property type="entry name" value="SKP1/BTB/POZ_sf"/>
</dbReference>
<dbReference type="PROSITE" id="PS50097">
    <property type="entry name" value="BTB"/>
    <property type="match status" value="1"/>
</dbReference>
<dbReference type="Pfam" id="PF00651">
    <property type="entry name" value="BTB"/>
    <property type="match status" value="1"/>
</dbReference>
<dbReference type="Pfam" id="PF05225">
    <property type="entry name" value="HTH_psq"/>
    <property type="match status" value="1"/>
</dbReference>
<dbReference type="SUPFAM" id="SSF46689">
    <property type="entry name" value="Homeodomain-like"/>
    <property type="match status" value="1"/>
</dbReference>
<dbReference type="SUPFAM" id="SSF54695">
    <property type="entry name" value="POZ domain"/>
    <property type="match status" value="1"/>
</dbReference>
<evidence type="ECO:0000313" key="6">
    <source>
        <dbReference type="Proteomes" id="UP000478052"/>
    </source>
</evidence>
<evidence type="ECO:0000259" key="4">
    <source>
        <dbReference type="PROSITE" id="PS50097"/>
    </source>
</evidence>
<gene>
    <name evidence="5" type="ORF">FWK35_00003912</name>
</gene>
<comment type="caution">
    <text evidence="5">The sequence shown here is derived from an EMBL/GenBank/DDBJ whole genome shotgun (WGS) entry which is preliminary data.</text>
</comment>
<dbReference type="PANTHER" id="PTHR23110:SF109">
    <property type="entry name" value="FI07618P-RELATED"/>
    <property type="match status" value="1"/>
</dbReference>